<reference evidence="1 2" key="1">
    <citation type="submission" date="2024-06" db="EMBL/GenBank/DDBJ databases">
        <title>A chromosome level genome sequence of Diviner's sage (Salvia divinorum).</title>
        <authorList>
            <person name="Ford S.A."/>
            <person name="Ro D.-K."/>
            <person name="Ness R.W."/>
            <person name="Phillips M.A."/>
        </authorList>
    </citation>
    <scope>NUCLEOTIDE SEQUENCE [LARGE SCALE GENOMIC DNA]</scope>
    <source>
        <strain evidence="1">SAF-2024a</strain>
        <tissue evidence="1">Leaf</tissue>
    </source>
</reference>
<comment type="caution">
    <text evidence="1">The sequence shown here is derived from an EMBL/GenBank/DDBJ whole genome shotgun (WGS) entry which is preliminary data.</text>
</comment>
<sequence length="71" mass="7901">MAGVDGVNDLTRFSNVSFFVFISFSTHKSYTLLTFNRSPLSQPPAAVGTPISAIIRVENYELYRLAIVQEC</sequence>
<name>A0ABD1I5Z2_SALDI</name>
<protein>
    <submittedName>
        <fullName evidence="1">Uncharacterized protein</fullName>
    </submittedName>
</protein>
<dbReference type="Proteomes" id="UP001567538">
    <property type="component" value="Unassembled WGS sequence"/>
</dbReference>
<organism evidence="1 2">
    <name type="scientific">Salvia divinorum</name>
    <name type="common">Maria pastora</name>
    <name type="synonym">Diviner's sage</name>
    <dbReference type="NCBI Taxonomy" id="28513"/>
    <lineage>
        <taxon>Eukaryota</taxon>
        <taxon>Viridiplantae</taxon>
        <taxon>Streptophyta</taxon>
        <taxon>Embryophyta</taxon>
        <taxon>Tracheophyta</taxon>
        <taxon>Spermatophyta</taxon>
        <taxon>Magnoliopsida</taxon>
        <taxon>eudicotyledons</taxon>
        <taxon>Gunneridae</taxon>
        <taxon>Pentapetalae</taxon>
        <taxon>asterids</taxon>
        <taxon>lamiids</taxon>
        <taxon>Lamiales</taxon>
        <taxon>Lamiaceae</taxon>
        <taxon>Nepetoideae</taxon>
        <taxon>Mentheae</taxon>
        <taxon>Salviinae</taxon>
        <taxon>Salvia</taxon>
        <taxon>Salvia subgen. Calosphace</taxon>
    </lineage>
</organism>
<evidence type="ECO:0000313" key="1">
    <source>
        <dbReference type="EMBL" id="KAL1564126.1"/>
    </source>
</evidence>
<proteinExistence type="predicted"/>
<dbReference type="AlphaFoldDB" id="A0ABD1I5Z2"/>
<dbReference type="EMBL" id="JBEAFC010000003">
    <property type="protein sequence ID" value="KAL1564126.1"/>
    <property type="molecule type" value="Genomic_DNA"/>
</dbReference>
<accession>A0ABD1I5Z2</accession>
<keyword evidence="2" id="KW-1185">Reference proteome</keyword>
<gene>
    <name evidence="1" type="ORF">AAHA92_06519</name>
</gene>
<evidence type="ECO:0000313" key="2">
    <source>
        <dbReference type="Proteomes" id="UP001567538"/>
    </source>
</evidence>